<evidence type="ECO:0000313" key="3">
    <source>
        <dbReference type="Proteomes" id="UP000436006"/>
    </source>
</evidence>
<dbReference type="AlphaFoldDB" id="A0A7K1SBQ0"/>
<gene>
    <name evidence="2" type="ORF">GO755_14225</name>
</gene>
<name>A0A7K1SBQ0_9BACT</name>
<protein>
    <submittedName>
        <fullName evidence="2">Uncharacterized protein</fullName>
    </submittedName>
</protein>
<sequence length="110" mass="12431">MIYANLNLIVSTFEVWGILLAIFFISIVLFIAREKIRLAYGIFEFLVGFISVFFVDPHGITCIKVRLDTNLSIKLLGALYIMVRGLDNIVKGLQGRKSGVWLKEKLGIPQ</sequence>
<dbReference type="EMBL" id="WPIN01000005">
    <property type="protein sequence ID" value="MVM31195.1"/>
    <property type="molecule type" value="Genomic_DNA"/>
</dbReference>
<evidence type="ECO:0000313" key="2">
    <source>
        <dbReference type="EMBL" id="MVM31195.1"/>
    </source>
</evidence>
<feature type="transmembrane region" description="Helical" evidence="1">
    <location>
        <begin position="6"/>
        <end position="31"/>
    </location>
</feature>
<dbReference type="Proteomes" id="UP000436006">
    <property type="component" value="Unassembled WGS sequence"/>
</dbReference>
<keyword evidence="1" id="KW-1133">Transmembrane helix</keyword>
<accession>A0A7K1SBQ0</accession>
<keyword evidence="1" id="KW-0472">Membrane</keyword>
<dbReference type="RefSeq" id="WP_157585845.1">
    <property type="nucleotide sequence ID" value="NZ_WPIN01000005.1"/>
</dbReference>
<proteinExistence type="predicted"/>
<reference evidence="2 3" key="1">
    <citation type="submission" date="2019-12" db="EMBL/GenBank/DDBJ databases">
        <title>Spirosoma sp. HMF4905 genome sequencing and assembly.</title>
        <authorList>
            <person name="Kang H."/>
            <person name="Cha I."/>
            <person name="Kim H."/>
            <person name="Joh K."/>
        </authorList>
    </citation>
    <scope>NUCLEOTIDE SEQUENCE [LARGE SCALE GENOMIC DNA]</scope>
    <source>
        <strain evidence="2 3">HMF4905</strain>
    </source>
</reference>
<feature type="transmembrane region" description="Helical" evidence="1">
    <location>
        <begin position="38"/>
        <end position="55"/>
    </location>
</feature>
<evidence type="ECO:0000256" key="1">
    <source>
        <dbReference type="SAM" id="Phobius"/>
    </source>
</evidence>
<comment type="caution">
    <text evidence="2">The sequence shown here is derived from an EMBL/GenBank/DDBJ whole genome shotgun (WGS) entry which is preliminary data.</text>
</comment>
<organism evidence="2 3">
    <name type="scientific">Spirosoma arboris</name>
    <dbReference type="NCBI Taxonomy" id="2682092"/>
    <lineage>
        <taxon>Bacteria</taxon>
        <taxon>Pseudomonadati</taxon>
        <taxon>Bacteroidota</taxon>
        <taxon>Cytophagia</taxon>
        <taxon>Cytophagales</taxon>
        <taxon>Cytophagaceae</taxon>
        <taxon>Spirosoma</taxon>
    </lineage>
</organism>
<keyword evidence="1" id="KW-0812">Transmembrane</keyword>
<keyword evidence="3" id="KW-1185">Reference proteome</keyword>